<evidence type="ECO:0000313" key="2">
    <source>
        <dbReference type="Proteomes" id="UP000064967"/>
    </source>
</evidence>
<dbReference type="KEGG" id="llu:AKJ09_03552"/>
<gene>
    <name evidence="1" type="ORF">AKJ09_03552</name>
</gene>
<evidence type="ECO:0008006" key="3">
    <source>
        <dbReference type="Google" id="ProtNLM"/>
    </source>
</evidence>
<accession>A0A0K1PTL9</accession>
<dbReference type="Proteomes" id="UP000064967">
    <property type="component" value="Chromosome"/>
</dbReference>
<protein>
    <recommendedName>
        <fullName evidence="3">DUF2917 domain-containing protein</fullName>
    </recommendedName>
</protein>
<dbReference type="EMBL" id="CP012333">
    <property type="protein sequence ID" value="AKU96888.1"/>
    <property type="molecule type" value="Genomic_DNA"/>
</dbReference>
<organism evidence="1 2">
    <name type="scientific">Labilithrix luteola</name>
    <dbReference type="NCBI Taxonomy" id="1391654"/>
    <lineage>
        <taxon>Bacteria</taxon>
        <taxon>Pseudomonadati</taxon>
        <taxon>Myxococcota</taxon>
        <taxon>Polyangia</taxon>
        <taxon>Polyangiales</taxon>
        <taxon>Labilitrichaceae</taxon>
        <taxon>Labilithrix</taxon>
    </lineage>
</organism>
<reference evidence="1 2" key="1">
    <citation type="submission" date="2015-08" db="EMBL/GenBank/DDBJ databases">
        <authorList>
            <person name="Babu N.S."/>
            <person name="Beckwith C.J."/>
            <person name="Beseler K.G."/>
            <person name="Brison A."/>
            <person name="Carone J.V."/>
            <person name="Caskin T.P."/>
            <person name="Diamond M."/>
            <person name="Durham M.E."/>
            <person name="Foxe J.M."/>
            <person name="Go M."/>
            <person name="Henderson B.A."/>
            <person name="Jones I.B."/>
            <person name="McGettigan J.A."/>
            <person name="Micheletti S.J."/>
            <person name="Nasrallah M.E."/>
            <person name="Ortiz D."/>
            <person name="Piller C.R."/>
            <person name="Privatt S.R."/>
            <person name="Schneider S.L."/>
            <person name="Sharp S."/>
            <person name="Smith T.C."/>
            <person name="Stanton J.D."/>
            <person name="Ullery H.E."/>
            <person name="Wilson R.J."/>
            <person name="Serrano M.G."/>
            <person name="Buck G."/>
            <person name="Lee V."/>
            <person name="Wang Y."/>
            <person name="Carvalho R."/>
            <person name="Voegtly L."/>
            <person name="Shi R."/>
            <person name="Duckworth R."/>
            <person name="Johnson A."/>
            <person name="Loviza R."/>
            <person name="Walstead R."/>
            <person name="Shah Z."/>
            <person name="Kiflezghi M."/>
            <person name="Wade K."/>
            <person name="Ball S.L."/>
            <person name="Bradley K.W."/>
            <person name="Asai D.J."/>
            <person name="Bowman C.A."/>
            <person name="Russell D.A."/>
            <person name="Pope W.H."/>
            <person name="Jacobs-Sera D."/>
            <person name="Hendrix R.W."/>
            <person name="Hatfull G.F."/>
        </authorList>
    </citation>
    <scope>NUCLEOTIDE SEQUENCE [LARGE SCALE GENOMIC DNA]</scope>
    <source>
        <strain evidence="1 2">DSM 27648</strain>
    </source>
</reference>
<dbReference type="InterPro" id="IPR021317">
    <property type="entry name" value="DUF2917"/>
</dbReference>
<name>A0A0K1PTL9_9BACT</name>
<keyword evidence="2" id="KW-1185">Reference proteome</keyword>
<dbReference type="AlphaFoldDB" id="A0A0K1PTL9"/>
<sequence>MLLAAKHQDDGMALTHTKGELGLGSSCLGSHDVIARSIDRPIELRCVKGRVWLTEEGCLDDILLDAGDIFTTERRGRLVVQALESEACLNVRLLDRTPRFGDALRRWLDRLVHS</sequence>
<proteinExistence type="predicted"/>
<evidence type="ECO:0000313" key="1">
    <source>
        <dbReference type="EMBL" id="AKU96888.1"/>
    </source>
</evidence>
<dbReference type="Pfam" id="PF11142">
    <property type="entry name" value="DUF2917"/>
    <property type="match status" value="1"/>
</dbReference>